<evidence type="ECO:0000256" key="1">
    <source>
        <dbReference type="SAM" id="MobiDB-lite"/>
    </source>
</evidence>
<name>A0A2G1XMR4_STRCJ</name>
<evidence type="ECO:0000313" key="4">
    <source>
        <dbReference type="Proteomes" id="UP000222531"/>
    </source>
</evidence>
<keyword evidence="4" id="KW-1185">Reference proteome</keyword>
<feature type="transmembrane region" description="Helical" evidence="2">
    <location>
        <begin position="75"/>
        <end position="96"/>
    </location>
</feature>
<evidence type="ECO:0000256" key="2">
    <source>
        <dbReference type="SAM" id="Phobius"/>
    </source>
</evidence>
<dbReference type="EMBL" id="NHZO01000081">
    <property type="protein sequence ID" value="PHQ52500.1"/>
    <property type="molecule type" value="Genomic_DNA"/>
</dbReference>
<keyword evidence="2" id="KW-0812">Transmembrane</keyword>
<gene>
    <name evidence="3" type="ORF">BLA24_06900</name>
</gene>
<reference evidence="3 4" key="1">
    <citation type="journal article" date="2017" name="Biochemistry">
        <title>Identification of the Biosynthetic Pathway for the Antibiotic Bicyclomycin.</title>
        <authorList>
            <person name="Patteson J."/>
            <person name="Cai W."/>
            <person name="Johnson R.A."/>
            <person name="Santa Maria K."/>
            <person name="Li B."/>
        </authorList>
    </citation>
    <scope>NUCLEOTIDE SEQUENCE [LARGE SCALE GENOMIC DNA]</scope>
    <source>
        <strain evidence="3 4">ATCC 21532</strain>
    </source>
</reference>
<dbReference type="AlphaFoldDB" id="A0A2G1XMR4"/>
<proteinExistence type="predicted"/>
<keyword evidence="2" id="KW-1133">Transmembrane helix</keyword>
<feature type="region of interest" description="Disordered" evidence="1">
    <location>
        <begin position="37"/>
        <end position="57"/>
    </location>
</feature>
<dbReference type="Proteomes" id="UP000222531">
    <property type="component" value="Unassembled WGS sequence"/>
</dbReference>
<feature type="region of interest" description="Disordered" evidence="1">
    <location>
        <begin position="150"/>
        <end position="170"/>
    </location>
</feature>
<sequence length="268" mass="27833">MAALLGLRTPPVRVRHLSPVRRTWAAVLGLRVETEAGRRAAPAASRRPARGRHPSHREGGVVVVGAFTSRTRRGWGVVSAVLGVLVTSVVVGLGIVMETGGERRQAPAPSAPTGAPFPPTAVASPASPPRAGVRWSGWVFLPPSAASEAEASGIDLDREPPEPRGASQGDDLWAADSASERVVFDAGGFAEGVNVPVRDLTPSMCRAVMLTGRREAPKAVIVEPGSVACFVTTEGRVAAFEVARSEGGRGLSLSVVVWSESPSTDSNS</sequence>
<organism evidence="3 4">
    <name type="scientific">Streptomyces cinnamoneus</name>
    <name type="common">Streptoverticillium cinnamoneum</name>
    <dbReference type="NCBI Taxonomy" id="53446"/>
    <lineage>
        <taxon>Bacteria</taxon>
        <taxon>Bacillati</taxon>
        <taxon>Actinomycetota</taxon>
        <taxon>Actinomycetes</taxon>
        <taxon>Kitasatosporales</taxon>
        <taxon>Streptomycetaceae</taxon>
        <taxon>Streptomyces</taxon>
        <taxon>Streptomyces cinnamoneus group</taxon>
    </lineage>
</organism>
<evidence type="ECO:0000313" key="3">
    <source>
        <dbReference type="EMBL" id="PHQ52500.1"/>
    </source>
</evidence>
<accession>A0A2G1XMR4</accession>
<keyword evidence="2" id="KW-0472">Membrane</keyword>
<feature type="region of interest" description="Disordered" evidence="1">
    <location>
        <begin position="102"/>
        <end position="128"/>
    </location>
</feature>
<protein>
    <submittedName>
        <fullName evidence="3">Uncharacterized protein</fullName>
    </submittedName>
</protein>
<comment type="caution">
    <text evidence="3">The sequence shown here is derived from an EMBL/GenBank/DDBJ whole genome shotgun (WGS) entry which is preliminary data.</text>
</comment>